<dbReference type="GO" id="GO:0004523">
    <property type="term" value="F:RNA-DNA hybrid ribonuclease activity"/>
    <property type="evidence" value="ECO:0007669"/>
    <property type="project" value="UniProtKB-EC"/>
</dbReference>
<dbReference type="InterPro" id="IPR000477">
    <property type="entry name" value="RT_dom"/>
</dbReference>
<dbReference type="InterPro" id="IPR043128">
    <property type="entry name" value="Rev_trsase/Diguanyl_cyclase"/>
</dbReference>
<evidence type="ECO:0000313" key="5">
    <source>
        <dbReference type="Proteomes" id="UP001108240"/>
    </source>
</evidence>
<evidence type="ECO:0000256" key="1">
    <source>
        <dbReference type="ARBA" id="ARBA00010879"/>
    </source>
</evidence>
<dbReference type="GeneTree" id="ENSGT00940000165177"/>
<dbReference type="Pfam" id="PF00078">
    <property type="entry name" value="RVT_1"/>
    <property type="match status" value="1"/>
</dbReference>
<dbReference type="Gene3D" id="3.10.10.10">
    <property type="entry name" value="HIV Type 1 Reverse Transcriptase, subunit A, domain 1"/>
    <property type="match status" value="1"/>
</dbReference>
<dbReference type="AlphaFoldDB" id="A0A9J7ZBE6"/>
<organism evidence="4 5">
    <name type="scientific">Cyprinus carpio carpio</name>
    <dbReference type="NCBI Taxonomy" id="630221"/>
    <lineage>
        <taxon>Eukaryota</taxon>
        <taxon>Metazoa</taxon>
        <taxon>Chordata</taxon>
        <taxon>Craniata</taxon>
        <taxon>Vertebrata</taxon>
        <taxon>Euteleostomi</taxon>
        <taxon>Actinopterygii</taxon>
        <taxon>Neopterygii</taxon>
        <taxon>Teleostei</taxon>
        <taxon>Ostariophysi</taxon>
        <taxon>Cypriniformes</taxon>
        <taxon>Cyprinidae</taxon>
        <taxon>Cyprininae</taxon>
        <taxon>Cyprinus</taxon>
    </lineage>
</organism>
<feature type="domain" description="Reverse transcriptase" evidence="3">
    <location>
        <begin position="254"/>
        <end position="432"/>
    </location>
</feature>
<evidence type="ECO:0000313" key="4">
    <source>
        <dbReference type="Ensembl" id="ENSCCRP00000129552.1"/>
    </source>
</evidence>
<dbReference type="InterPro" id="IPR050951">
    <property type="entry name" value="Retrovirus_Pol_polyprotein"/>
</dbReference>
<dbReference type="PANTHER" id="PTHR37984:SF5">
    <property type="entry name" value="PROTEIN NYNRIN-LIKE"/>
    <property type="match status" value="1"/>
</dbReference>
<accession>A0A9J7ZBE6</accession>
<proteinExistence type="inferred from homology"/>
<protein>
    <recommendedName>
        <fullName evidence="2">ribonuclease H</fullName>
        <ecNumber evidence="2">3.1.26.4</ecNumber>
    </recommendedName>
</protein>
<dbReference type="Ensembl" id="ENSCCRT00000126723.1">
    <property type="protein sequence ID" value="ENSCCRP00000129552.1"/>
    <property type="gene ID" value="ENSCCRG00000075125.1"/>
</dbReference>
<comment type="similarity">
    <text evidence="1">Belongs to the beta type-B retroviral polymerase family. HERV class-II K(HML-2) pol subfamily.</text>
</comment>
<dbReference type="InterPro" id="IPR043502">
    <property type="entry name" value="DNA/RNA_pol_sf"/>
</dbReference>
<evidence type="ECO:0000259" key="3">
    <source>
        <dbReference type="PROSITE" id="PS50878"/>
    </source>
</evidence>
<reference evidence="4" key="1">
    <citation type="submission" date="2025-08" db="UniProtKB">
        <authorList>
            <consortium name="Ensembl"/>
        </authorList>
    </citation>
    <scope>IDENTIFICATION</scope>
</reference>
<dbReference type="PANTHER" id="PTHR37984">
    <property type="entry name" value="PROTEIN CBG26694"/>
    <property type="match status" value="1"/>
</dbReference>
<evidence type="ECO:0000256" key="2">
    <source>
        <dbReference type="ARBA" id="ARBA00012180"/>
    </source>
</evidence>
<dbReference type="EC" id="3.1.26.4" evidence="2"/>
<dbReference type="PROSITE" id="PS50878">
    <property type="entry name" value="RT_POL"/>
    <property type="match status" value="1"/>
</dbReference>
<dbReference type="Proteomes" id="UP001108240">
    <property type="component" value="Unplaced"/>
</dbReference>
<dbReference type="Gene3D" id="3.30.70.270">
    <property type="match status" value="2"/>
</dbReference>
<sequence>MLQLIRDSLRPSDMLAAFKQQEVRGSLDVLKDSWEANDKPRKQNILSYVLRMKELLQRSSVMAQQNLQKSQVKQKVWHDQKARSRSFQPGDQVLLLLPTSENNLLAKWQGPYQVKRKLGSVTYEIEMPSRQHPLQTFHINMLKQWHERPSQPHSPQDAVNELLVRVVEEEDEIEEQYLPVHQSECHLDLQHLSTEQRQQLLECIPDQLFLDTPGRTDLVQHYIHLKDPKPIQQPMYRVPERLLQVMKQELELMQNLEVIESSSSEWSNPIVLVPKKDGSLRFCLDFRKLNSVSKFDPYPMPRVDELLEKLGHAKFLTTLDLCKGYWQVPLSPVSKELTAFKTPFGHYHFRVLPFGLHGAPDTFQRMIDQILQGTEAFAAAYLDDVIIFSTSWQDHLQHLHEILSRIKSAGLTIRPDKCAIAKEEVCYLGHVLGHGVIRPQVGKVDAIKQAVRPTTKKQVRAFLGLVGWYRRFIPNFSKRALALTELTKKR</sequence>
<dbReference type="Pfam" id="PF22938">
    <property type="entry name" value="Integrase_p58_C"/>
    <property type="match status" value="1"/>
</dbReference>
<dbReference type="CDD" id="cd01647">
    <property type="entry name" value="RT_LTR"/>
    <property type="match status" value="1"/>
</dbReference>
<reference evidence="4" key="2">
    <citation type="submission" date="2025-09" db="UniProtKB">
        <authorList>
            <consortium name="Ensembl"/>
        </authorList>
    </citation>
    <scope>IDENTIFICATION</scope>
</reference>
<name>A0A9J7ZBE6_CYPCA</name>
<dbReference type="SUPFAM" id="SSF56672">
    <property type="entry name" value="DNA/RNA polymerases"/>
    <property type="match status" value="1"/>
</dbReference>
<dbReference type="OMA" id="SWEANDK"/>
<keyword evidence="5" id="KW-1185">Reference proteome</keyword>
<dbReference type="InterPro" id="IPR054465">
    <property type="entry name" value="Integrase_p58-like_C"/>
</dbReference>